<evidence type="ECO:0000313" key="3">
    <source>
        <dbReference type="Proteomes" id="UP000324222"/>
    </source>
</evidence>
<keyword evidence="1" id="KW-0812">Transmembrane</keyword>
<reference evidence="2 3" key="1">
    <citation type="submission" date="2019-05" db="EMBL/GenBank/DDBJ databases">
        <title>Another draft genome of Portunus trituberculatus and its Hox gene families provides insights of decapod evolution.</title>
        <authorList>
            <person name="Jeong J.-H."/>
            <person name="Song I."/>
            <person name="Kim S."/>
            <person name="Choi T."/>
            <person name="Kim D."/>
            <person name="Ryu S."/>
            <person name="Kim W."/>
        </authorList>
    </citation>
    <scope>NUCLEOTIDE SEQUENCE [LARGE SCALE GENOMIC DNA]</scope>
    <source>
        <tissue evidence="2">Muscle</tissue>
    </source>
</reference>
<proteinExistence type="predicted"/>
<keyword evidence="3" id="KW-1185">Reference proteome</keyword>
<feature type="transmembrane region" description="Helical" evidence="1">
    <location>
        <begin position="12"/>
        <end position="33"/>
    </location>
</feature>
<evidence type="ECO:0000256" key="1">
    <source>
        <dbReference type="SAM" id="Phobius"/>
    </source>
</evidence>
<name>A0A5B7F5K3_PORTR</name>
<keyword evidence="1" id="KW-1133">Transmembrane helix</keyword>
<evidence type="ECO:0000313" key="2">
    <source>
        <dbReference type="EMBL" id="MPC41782.1"/>
    </source>
</evidence>
<dbReference type="AlphaFoldDB" id="A0A5B7F5K3"/>
<dbReference type="EMBL" id="VSRR010005184">
    <property type="protein sequence ID" value="MPC41782.1"/>
    <property type="molecule type" value="Genomic_DNA"/>
</dbReference>
<accession>A0A5B7F5K3</accession>
<keyword evidence="1" id="KW-0472">Membrane</keyword>
<protein>
    <submittedName>
        <fullName evidence="2">Uncharacterized protein</fullName>
    </submittedName>
</protein>
<organism evidence="2 3">
    <name type="scientific">Portunus trituberculatus</name>
    <name type="common">Swimming crab</name>
    <name type="synonym">Neptunus trituberculatus</name>
    <dbReference type="NCBI Taxonomy" id="210409"/>
    <lineage>
        <taxon>Eukaryota</taxon>
        <taxon>Metazoa</taxon>
        <taxon>Ecdysozoa</taxon>
        <taxon>Arthropoda</taxon>
        <taxon>Crustacea</taxon>
        <taxon>Multicrustacea</taxon>
        <taxon>Malacostraca</taxon>
        <taxon>Eumalacostraca</taxon>
        <taxon>Eucarida</taxon>
        <taxon>Decapoda</taxon>
        <taxon>Pleocyemata</taxon>
        <taxon>Brachyura</taxon>
        <taxon>Eubrachyura</taxon>
        <taxon>Portunoidea</taxon>
        <taxon>Portunidae</taxon>
        <taxon>Portuninae</taxon>
        <taxon>Portunus</taxon>
    </lineage>
</organism>
<sequence>MVVIGQRGGRVAAVLAAAPFAGRVGYFFVVTASKPSKRSFLVRLKASTRGTKCKFNPRNM</sequence>
<comment type="caution">
    <text evidence="2">The sequence shown here is derived from an EMBL/GenBank/DDBJ whole genome shotgun (WGS) entry which is preliminary data.</text>
</comment>
<dbReference type="Proteomes" id="UP000324222">
    <property type="component" value="Unassembled WGS sequence"/>
</dbReference>
<gene>
    <name evidence="2" type="ORF">E2C01_035387</name>
</gene>